<feature type="domain" description="Cas12f1-like TNB" evidence="2">
    <location>
        <begin position="24"/>
        <end position="91"/>
    </location>
</feature>
<proteinExistence type="predicted"/>
<dbReference type="AlphaFoldDB" id="A0A7T3X2C8"/>
<dbReference type="EMBL" id="CP065937">
    <property type="protein sequence ID" value="QQA60949.1"/>
    <property type="molecule type" value="Genomic_DNA"/>
</dbReference>
<protein>
    <submittedName>
        <fullName evidence="3">Transposase</fullName>
    </submittedName>
</protein>
<evidence type="ECO:0000256" key="1">
    <source>
        <dbReference type="ARBA" id="ARBA00023125"/>
    </source>
</evidence>
<reference evidence="3" key="1">
    <citation type="submission" date="2020-12" db="EMBL/GenBank/DDBJ databases">
        <title>GES Beta-lactamases isolated from hospital effluents in Brazil.</title>
        <authorList>
            <person name="Conte D."/>
            <person name="Mesa D."/>
            <person name="Palmeiro J.K."/>
            <person name="Dalla-Costa L.M."/>
        </authorList>
    </citation>
    <scope>NUCLEOTIDE SEQUENCE [LARGE SCALE GENOMIC DNA]</scope>
    <source>
        <strain evidence="3">Aero21</strain>
    </source>
</reference>
<evidence type="ECO:0000313" key="3">
    <source>
        <dbReference type="EMBL" id="QQA60949.1"/>
    </source>
</evidence>
<evidence type="ECO:0000259" key="2">
    <source>
        <dbReference type="Pfam" id="PF07282"/>
    </source>
</evidence>
<dbReference type="NCBIfam" id="NF040570">
    <property type="entry name" value="guided_TnpB"/>
    <property type="match status" value="1"/>
</dbReference>
<dbReference type="Pfam" id="PF07282">
    <property type="entry name" value="Cas12f1-like_TNB"/>
    <property type="match status" value="1"/>
</dbReference>
<keyword evidence="1" id="KW-0238">DNA-binding</keyword>
<sequence>METLKSANMMKNHKLARAIGDAGWHGFIMKLEYKAQAAGRHLIKLDQWFASSKLCSDCGHKMPDMPLHQRQWVCPACGAGHDRDINAAMNIQQQGILEPDYP</sequence>
<name>A0A7T3X2C8_AERCA</name>
<accession>A0A7T3X2C8</accession>
<organism evidence="3">
    <name type="scientific">Aeromonas caviae</name>
    <name type="common">Aeromonas punctata</name>
    <dbReference type="NCBI Taxonomy" id="648"/>
    <lineage>
        <taxon>Bacteria</taxon>
        <taxon>Pseudomonadati</taxon>
        <taxon>Pseudomonadota</taxon>
        <taxon>Gammaproteobacteria</taxon>
        <taxon>Aeromonadales</taxon>
        <taxon>Aeromonadaceae</taxon>
        <taxon>Aeromonas</taxon>
    </lineage>
</organism>
<gene>
    <name evidence="3" type="ORF">JC965_25465</name>
</gene>
<dbReference type="GO" id="GO:0003677">
    <property type="term" value="F:DNA binding"/>
    <property type="evidence" value="ECO:0007669"/>
    <property type="project" value="UniProtKB-KW"/>
</dbReference>
<dbReference type="InterPro" id="IPR010095">
    <property type="entry name" value="Cas12f1-like_TNB"/>
</dbReference>